<evidence type="ECO:0000313" key="3">
    <source>
        <dbReference type="Proteomes" id="UP000614261"/>
    </source>
</evidence>
<keyword evidence="1" id="KW-0560">Oxidoreductase</keyword>
<name>A0ABQ1J9U0_9SPHN</name>
<organism evidence="2 3">
    <name type="scientific">Blastomonas aquatica</name>
    <dbReference type="NCBI Taxonomy" id="1510276"/>
    <lineage>
        <taxon>Bacteria</taxon>
        <taxon>Pseudomonadati</taxon>
        <taxon>Pseudomonadota</taxon>
        <taxon>Alphaproteobacteria</taxon>
        <taxon>Sphingomonadales</taxon>
        <taxon>Sphingomonadaceae</taxon>
        <taxon>Blastomonas</taxon>
    </lineage>
</organism>
<accession>A0ABQ1J9U0</accession>
<dbReference type="InterPro" id="IPR042204">
    <property type="entry name" value="2Fe-2S-bd_N"/>
</dbReference>
<gene>
    <name evidence="2" type="ORF">GCM10010833_15070</name>
</gene>
<sequence>MSADRIIHGVVRGEPITIIVDGEPLACFAGETVAAAMLAAGVDAFRSDRRGKPRGLFCNMGSCYECQVTLVASGRRVRACLTQAVDAMEVVTRG</sequence>
<dbReference type="EMBL" id="BMGD01000002">
    <property type="protein sequence ID" value="GGB61109.1"/>
    <property type="molecule type" value="Genomic_DNA"/>
</dbReference>
<dbReference type="Proteomes" id="UP000614261">
    <property type="component" value="Unassembled WGS sequence"/>
</dbReference>
<proteinExistence type="predicted"/>
<dbReference type="RefSeq" id="WP_188513754.1">
    <property type="nucleotide sequence ID" value="NZ_BMGD01000002.1"/>
</dbReference>
<evidence type="ECO:0000256" key="1">
    <source>
        <dbReference type="ARBA" id="ARBA00023002"/>
    </source>
</evidence>
<comment type="caution">
    <text evidence="2">The sequence shown here is derived from an EMBL/GenBank/DDBJ whole genome shotgun (WGS) entry which is preliminary data.</text>
</comment>
<protein>
    <submittedName>
        <fullName evidence="2">Proline dehydrogenase</fullName>
    </submittedName>
</protein>
<keyword evidence="3" id="KW-1185">Reference proteome</keyword>
<dbReference type="InterPro" id="IPR036010">
    <property type="entry name" value="2Fe-2S_ferredoxin-like_sf"/>
</dbReference>
<dbReference type="Gene3D" id="3.10.20.440">
    <property type="entry name" value="2Fe-2S iron-sulphur cluster binding domain, sarcosine oxidase, alpha subunit, N-terminal domain"/>
    <property type="match status" value="1"/>
</dbReference>
<evidence type="ECO:0000313" key="2">
    <source>
        <dbReference type="EMBL" id="GGB61109.1"/>
    </source>
</evidence>
<dbReference type="SUPFAM" id="SSF54292">
    <property type="entry name" value="2Fe-2S ferredoxin-like"/>
    <property type="match status" value="1"/>
</dbReference>
<dbReference type="Pfam" id="PF13510">
    <property type="entry name" value="Fer2_4"/>
    <property type="match status" value="1"/>
</dbReference>
<reference evidence="3" key="1">
    <citation type="journal article" date="2019" name="Int. J. Syst. Evol. Microbiol.">
        <title>The Global Catalogue of Microorganisms (GCM) 10K type strain sequencing project: providing services to taxonomists for standard genome sequencing and annotation.</title>
        <authorList>
            <consortium name="The Broad Institute Genomics Platform"/>
            <consortium name="The Broad Institute Genome Sequencing Center for Infectious Disease"/>
            <person name="Wu L."/>
            <person name="Ma J."/>
        </authorList>
    </citation>
    <scope>NUCLEOTIDE SEQUENCE [LARGE SCALE GENOMIC DNA]</scope>
    <source>
        <strain evidence="3">CGMCC 1.12851</strain>
    </source>
</reference>